<keyword evidence="7" id="KW-0614">Plasmid</keyword>
<reference evidence="7 8" key="1">
    <citation type="submission" date="2015-12" db="EMBL/GenBank/DDBJ databases">
        <title>Intraspecies pangenome expansion in the marine bacterium Alteromonas.</title>
        <authorList>
            <person name="Lopez-Perez M."/>
            <person name="Rodriguez-Valera F."/>
        </authorList>
    </citation>
    <scope>NUCLEOTIDE SEQUENCE [LARGE SCALE GENOMIC DNA]</scope>
    <source>
        <strain evidence="7 8">LMG 21861</strain>
        <plasmid evidence="7 8">pASTE61-200</plasmid>
    </source>
</reference>
<dbReference type="Gene3D" id="3.40.390.10">
    <property type="entry name" value="Collagenase (Catalytic Domain)"/>
    <property type="match status" value="1"/>
</dbReference>
<dbReference type="PANTHER" id="PTHR11878:SF65">
    <property type="entry name" value="NA_CA-EXCHANGE PROTEIN, ISOFORM G"/>
    <property type="match status" value="1"/>
</dbReference>
<geneLocation type="plasmid" evidence="7 8">
    <name>pASTE61-200</name>
</geneLocation>
<dbReference type="InterPro" id="IPR038081">
    <property type="entry name" value="CalX-like_sf"/>
</dbReference>
<dbReference type="EMBL" id="CP013927">
    <property type="protein sequence ID" value="AMJ76730.1"/>
    <property type="molecule type" value="Genomic_DNA"/>
</dbReference>
<accession>A0ABM5YPY8</accession>
<protein>
    <recommendedName>
        <fullName evidence="6">Calx-beta domain-containing protein</fullName>
    </recommendedName>
</protein>
<evidence type="ECO:0000256" key="2">
    <source>
        <dbReference type="ARBA" id="ARBA00022737"/>
    </source>
</evidence>
<keyword evidence="8" id="KW-1185">Reference proteome</keyword>
<keyword evidence="2" id="KW-0677">Repeat</keyword>
<evidence type="ECO:0000313" key="7">
    <source>
        <dbReference type="EMBL" id="AMJ76730.1"/>
    </source>
</evidence>
<keyword evidence="4" id="KW-0813">Transport</keyword>
<feature type="domain" description="Calx-beta" evidence="6">
    <location>
        <begin position="241"/>
        <end position="345"/>
    </location>
</feature>
<dbReference type="Pfam" id="PF03160">
    <property type="entry name" value="Calx-beta"/>
    <property type="match status" value="2"/>
</dbReference>
<feature type="domain" description="Calx-beta" evidence="6">
    <location>
        <begin position="358"/>
        <end position="459"/>
    </location>
</feature>
<feature type="signal peptide" evidence="5">
    <location>
        <begin position="1"/>
        <end position="25"/>
    </location>
</feature>
<evidence type="ECO:0000256" key="4">
    <source>
        <dbReference type="ARBA" id="ARBA00023065"/>
    </source>
</evidence>
<dbReference type="Proteomes" id="UP000056750">
    <property type="component" value="Plasmid pASTE61-200"/>
</dbReference>
<dbReference type="InterPro" id="IPR051171">
    <property type="entry name" value="CaCA"/>
</dbReference>
<sequence>MSLFTRHHASLLLLSLTGLPQSLQATELNVLVFYQPSYFTELGQSEGLTRLELLFSEANDVFLAQDTNISLNLLDFTPMTSIDDALPYYSYVDEGTDETVGGANDYASLYIFNDGYDEYDVYTKWSPDIVLYLRDYRDEEVTGTAAQNGDYMVLLAQDSDIDNMSFIHYLGHNLGANHEYEAIGETDPVYAHPSTCSNYQTIMYSSFTEEPVLRFSSPNLIIDGEQCGNVASENNLQVIQDNAEIAESWGGEVEPWGQMSFAAQDFYVDENNESIDITVYRDGDLGAPATLKVILSEATATYGEDFDDAFIDVAFEIGADNATFTLPVIDDALEEAEETLTMALSYPYMLSEGELTKATLHIISDEVTASSGVVGFSASGYANDEGGTAQIQLIRTEGDAGTATVHLSSSDDSAEAGVDYTAIDEDVIFADGQTEMNVSVMLLEDSEYEDTETFTLTLSGEYADSESSTSTVSIINTTEANSGYFSLEVYQSQESVIYSLFRSDADKVVVSGTLSLYSEGETVIENSANFSEDETTLSGDLLLSESLQEDGGTVQVVFSIEGESIVTETLTIIPLSNSDDGSTGDDEMGNFTLAVIQQEGVLTYSLIRSDYGDTAVTGNIMFSFSDETSAEIGANFSESEDTVTGSVALSDSLLNNGGEVSASFSIDGVTFTTTSLLIEALDGSDDDTETPIEYGEFALTLFQSENIIDVTLVRTGHDEVEVTGQVVLEYADEQVDTTSLTFAESVDQVSETLTLSDSLQSTGGEVNVTFSIESDEMVSETLVVSAWGESQDDNSENNNTVDEGSAAGGVTFWGLLAMLCFVGVRRVKRI</sequence>
<name>A0ABM5YPY8_9ALTE</name>
<dbReference type="InterPro" id="IPR003644">
    <property type="entry name" value="Calx_beta"/>
</dbReference>
<dbReference type="RefSeq" id="WP_061093769.1">
    <property type="nucleotide sequence ID" value="NZ_CP013927.1"/>
</dbReference>
<dbReference type="SUPFAM" id="SSF141072">
    <property type="entry name" value="CalX-like"/>
    <property type="match status" value="2"/>
</dbReference>
<dbReference type="InterPro" id="IPR024079">
    <property type="entry name" value="MetalloPept_cat_dom_sf"/>
</dbReference>
<evidence type="ECO:0000256" key="5">
    <source>
        <dbReference type="SAM" id="SignalP"/>
    </source>
</evidence>
<keyword evidence="1 5" id="KW-0732">Signal</keyword>
<gene>
    <name evidence="7" type="ORF">AVL57_00895</name>
</gene>
<dbReference type="Gene3D" id="2.60.40.2030">
    <property type="match status" value="2"/>
</dbReference>
<feature type="chain" id="PRO_5045625792" description="Calx-beta domain-containing protein" evidence="5">
    <location>
        <begin position="26"/>
        <end position="830"/>
    </location>
</feature>
<dbReference type="SMART" id="SM00237">
    <property type="entry name" value="Calx_beta"/>
    <property type="match status" value="2"/>
</dbReference>
<evidence type="ECO:0000259" key="6">
    <source>
        <dbReference type="SMART" id="SM00237"/>
    </source>
</evidence>
<keyword evidence="3" id="KW-0106">Calcium</keyword>
<dbReference type="SUPFAM" id="SSF55486">
    <property type="entry name" value="Metalloproteases ('zincins'), catalytic domain"/>
    <property type="match status" value="1"/>
</dbReference>
<evidence type="ECO:0000256" key="1">
    <source>
        <dbReference type="ARBA" id="ARBA00022729"/>
    </source>
</evidence>
<keyword evidence="4" id="KW-0406">Ion transport</keyword>
<evidence type="ECO:0000256" key="3">
    <source>
        <dbReference type="ARBA" id="ARBA00022837"/>
    </source>
</evidence>
<organism evidence="7 8">
    <name type="scientific">Alteromonas stellipolaris</name>
    <dbReference type="NCBI Taxonomy" id="233316"/>
    <lineage>
        <taxon>Bacteria</taxon>
        <taxon>Pseudomonadati</taxon>
        <taxon>Pseudomonadota</taxon>
        <taxon>Gammaproteobacteria</taxon>
        <taxon>Alteromonadales</taxon>
        <taxon>Alteromonadaceae</taxon>
        <taxon>Alteromonas/Salinimonas group</taxon>
        <taxon>Alteromonas</taxon>
    </lineage>
</organism>
<evidence type="ECO:0000313" key="8">
    <source>
        <dbReference type="Proteomes" id="UP000056750"/>
    </source>
</evidence>
<dbReference type="PANTHER" id="PTHR11878">
    <property type="entry name" value="SODIUM/CALCIUM EXCHANGER"/>
    <property type="match status" value="1"/>
</dbReference>
<proteinExistence type="predicted"/>